<reference evidence="2" key="1">
    <citation type="submission" date="2015-11" db="EMBL/GenBank/DDBJ databases">
        <authorList>
            <consortium name="Cross-ministerial Strategic Innovation Promotion Program (SIP) consortium"/>
            <person name="Tomihama T."/>
            <person name="Ikenaga M."/>
            <person name="Sakai M."/>
            <person name="Okubo T."/>
            <person name="Ikeda S."/>
        </authorList>
    </citation>
    <scope>NUCLEOTIDE SEQUENCE [LARGE SCALE GENOMIC DNA]</scope>
    <source>
        <strain evidence="2">S58</strain>
    </source>
</reference>
<evidence type="ECO:0000313" key="2">
    <source>
        <dbReference type="Proteomes" id="UP000067448"/>
    </source>
</evidence>
<reference evidence="2" key="3">
    <citation type="submission" date="2016-02" db="EMBL/GenBank/DDBJ databases">
        <title>Draft genome of pathogenic Streptomyces sp. in Japan.</title>
        <authorList>
            <person name="Tomihama T."/>
            <person name="Ikenaga M."/>
            <person name="Sakai M."/>
            <person name="Okubo T."/>
            <person name="Ikeda S."/>
        </authorList>
    </citation>
    <scope>NUCLEOTIDE SEQUENCE [LARGE SCALE GENOMIC DNA]</scope>
    <source>
        <strain evidence="2">S58</strain>
    </source>
</reference>
<proteinExistence type="predicted"/>
<protein>
    <submittedName>
        <fullName evidence="1">Uncharacterized protein</fullName>
    </submittedName>
</protein>
<gene>
    <name evidence="1" type="ORF">SsS58_08206</name>
</gene>
<sequence length="56" mass="5889">MSPMNTELPVPGITTSAPLLIWAEISTHFVPCPSRPNGVLPGAVQKTIKRACCAAD</sequence>
<reference evidence="1 2" key="2">
    <citation type="journal article" date="2016" name="Genome Announc.">
        <title>Draft Genome Sequences of Streptomyces scabiei S58, Streptomyces turgidiscabies T45, and Streptomyces acidiscabies a10, the Pathogens of Potato Common Scab, Isolated in Japan.</title>
        <authorList>
            <person name="Tomihama T."/>
            <person name="Nishi Y."/>
            <person name="Sakai M."/>
            <person name="Ikenaga M."/>
            <person name="Okubo T."/>
            <person name="Ikeda S."/>
        </authorList>
    </citation>
    <scope>NUCLEOTIDE SEQUENCE [LARGE SCALE GENOMIC DNA]</scope>
    <source>
        <strain evidence="1 2">S58</strain>
    </source>
</reference>
<accession>A0A100JY05</accession>
<comment type="caution">
    <text evidence="1">The sequence shown here is derived from an EMBL/GenBank/DDBJ whole genome shotgun (WGS) entry which is preliminary data.</text>
</comment>
<evidence type="ECO:0000313" key="1">
    <source>
        <dbReference type="EMBL" id="GAQ67750.1"/>
    </source>
</evidence>
<name>A0A100JY05_STRSC</name>
<dbReference type="Proteomes" id="UP000067448">
    <property type="component" value="Unassembled WGS sequence"/>
</dbReference>
<organism evidence="1 2">
    <name type="scientific">Streptomyces scabiei</name>
    <dbReference type="NCBI Taxonomy" id="1930"/>
    <lineage>
        <taxon>Bacteria</taxon>
        <taxon>Bacillati</taxon>
        <taxon>Actinomycetota</taxon>
        <taxon>Actinomycetes</taxon>
        <taxon>Kitasatosporales</taxon>
        <taxon>Streptomycetaceae</taxon>
        <taxon>Streptomyces</taxon>
    </lineage>
</organism>
<dbReference type="AlphaFoldDB" id="A0A100JY05"/>
<dbReference type="EMBL" id="BCMM01000065">
    <property type="protein sequence ID" value="GAQ67750.1"/>
    <property type="molecule type" value="Genomic_DNA"/>
</dbReference>